<evidence type="ECO:0000256" key="4">
    <source>
        <dbReference type="ARBA" id="ARBA00023002"/>
    </source>
</evidence>
<dbReference type="NCBIfam" id="TIGR03855">
    <property type="entry name" value="NAD_NadX"/>
    <property type="match status" value="1"/>
</dbReference>
<comment type="pathway">
    <text evidence="6">Cofactor biosynthesis; NAD(+) biosynthesis; iminoaspartate from L-aspartate (dehydrogenase route): step 1/1.</text>
</comment>
<dbReference type="EC" id="1.4.1.21" evidence="6"/>
<feature type="domain" description="Aspartate/homoserine dehydrogenase NAD-binding" evidence="8">
    <location>
        <begin position="8"/>
        <end position="116"/>
    </location>
</feature>
<comment type="miscellaneous">
    <text evidence="6">The iminoaspartate product is unstable in aqueous solution and can decompose to oxaloacetate and ammonia.</text>
</comment>
<dbReference type="InterPro" id="IPR005106">
    <property type="entry name" value="Asp/hSer_DH_NAD-bd"/>
</dbReference>
<comment type="similarity">
    <text evidence="1 6">Belongs to the L-aspartate dehydrogenase family.</text>
</comment>
<dbReference type="Pfam" id="PF01958">
    <property type="entry name" value="Asp_DH_C"/>
    <property type="match status" value="1"/>
</dbReference>
<dbReference type="Pfam" id="PF03447">
    <property type="entry name" value="NAD_binding_3"/>
    <property type="match status" value="1"/>
</dbReference>
<keyword evidence="4 6" id="KW-0560">Oxidoreductase</keyword>
<dbReference type="HAMAP" id="MF_01265">
    <property type="entry name" value="NadX"/>
    <property type="match status" value="1"/>
</dbReference>
<dbReference type="GO" id="GO:0051287">
    <property type="term" value="F:NAD binding"/>
    <property type="evidence" value="ECO:0007669"/>
    <property type="project" value="UniProtKB-UniRule"/>
</dbReference>
<dbReference type="Gene3D" id="3.30.360.10">
    <property type="entry name" value="Dihydrodipicolinate Reductase, domain 2"/>
    <property type="match status" value="1"/>
</dbReference>
<dbReference type="AlphaFoldDB" id="A0A101IPQ6"/>
<dbReference type="UniPathway" id="UPA00253">
    <property type="reaction ID" value="UER00456"/>
</dbReference>
<dbReference type="InterPro" id="IPR002811">
    <property type="entry name" value="Asp_DH"/>
</dbReference>
<protein>
    <recommendedName>
        <fullName evidence="6">L-aspartate dehydrogenase</fullName>
        <ecNumber evidence="6">1.4.1.21</ecNumber>
    </recommendedName>
</protein>
<feature type="active site" evidence="6">
    <location>
        <position position="203"/>
    </location>
</feature>
<feature type="binding site" evidence="6">
    <location>
        <position position="119"/>
    </location>
    <ligand>
        <name>NAD(+)</name>
        <dbReference type="ChEBI" id="CHEBI:57540"/>
    </ligand>
</feature>
<evidence type="ECO:0000256" key="2">
    <source>
        <dbReference type="ARBA" id="ARBA00022642"/>
    </source>
</evidence>
<sequence length="252" mass="27087">MIKIGLLGCGNVGHIIATHAESIQVVAVFDIIPGRAEELAALCHARPYTDFEAFMRDDFSIVVEAASVDAVRFYGEAVLRSGRDIIVLSGGALADDEFREHLIEVAREAGKKIRIPSGAIIGLDNLKIGQVSPPRKLLLRTTKPPASLGMTAAAPTEIFKGLAHDCIKQYPKNINVAVALGLAAGRDADVELWVDPAAERNIHEIFVEGDFGDIYVRVRNVPSPDNPATSYMAALSILTLLKNLENPLVVGT</sequence>
<evidence type="ECO:0000259" key="7">
    <source>
        <dbReference type="Pfam" id="PF01958"/>
    </source>
</evidence>
<evidence type="ECO:0000256" key="6">
    <source>
        <dbReference type="HAMAP-Rule" id="MF_01265"/>
    </source>
</evidence>
<dbReference type="PIRSF" id="PIRSF005227">
    <property type="entry name" value="Asp_dh_NAD_syn"/>
    <property type="match status" value="1"/>
</dbReference>
<dbReference type="SUPFAM" id="SSF55347">
    <property type="entry name" value="Glyceraldehyde-3-phosphate dehydrogenase-like, C-terminal domain"/>
    <property type="match status" value="1"/>
</dbReference>
<evidence type="ECO:0000256" key="1">
    <source>
        <dbReference type="ARBA" id="ARBA00008331"/>
    </source>
</evidence>
<evidence type="ECO:0000313" key="10">
    <source>
        <dbReference type="Proteomes" id="UP000054598"/>
    </source>
</evidence>
<dbReference type="NCBIfam" id="NF009829">
    <property type="entry name" value="PRK13303.1-4"/>
    <property type="match status" value="1"/>
</dbReference>
<evidence type="ECO:0000313" key="9">
    <source>
        <dbReference type="EMBL" id="KUK98745.1"/>
    </source>
</evidence>
<dbReference type="GO" id="GO:0009435">
    <property type="term" value="P:NAD+ biosynthetic process"/>
    <property type="evidence" value="ECO:0007669"/>
    <property type="project" value="UniProtKB-UniRule"/>
</dbReference>
<name>A0A101IPQ6_9EURY</name>
<keyword evidence="3 6" id="KW-0521">NADP</keyword>
<dbReference type="InterPro" id="IPR011182">
    <property type="entry name" value="L-Asp_DH"/>
</dbReference>
<dbReference type="InterPro" id="IPR036291">
    <property type="entry name" value="NAD(P)-bd_dom_sf"/>
</dbReference>
<reference evidence="10" key="1">
    <citation type="journal article" date="2015" name="MBio">
        <title>Genome-Resolved Metagenomic Analysis Reveals Roles for Candidate Phyla and Other Microbial Community Members in Biogeochemical Transformations in Oil Reservoirs.</title>
        <authorList>
            <person name="Hu P."/>
            <person name="Tom L."/>
            <person name="Singh A."/>
            <person name="Thomas B.C."/>
            <person name="Baker B.J."/>
            <person name="Piceno Y.M."/>
            <person name="Andersen G.L."/>
            <person name="Banfield J.F."/>
        </authorList>
    </citation>
    <scope>NUCLEOTIDE SEQUENCE [LARGE SCALE GENOMIC DNA]</scope>
</reference>
<dbReference type="SUPFAM" id="SSF51735">
    <property type="entry name" value="NAD(P)-binding Rossmann-fold domains"/>
    <property type="match status" value="1"/>
</dbReference>
<dbReference type="PATRIC" id="fig|2198.3.peg.2251"/>
<dbReference type="PANTHER" id="PTHR31873">
    <property type="entry name" value="L-ASPARTATE DEHYDROGENASE-RELATED"/>
    <property type="match status" value="1"/>
</dbReference>
<dbReference type="EMBL" id="LGHE01000306">
    <property type="protein sequence ID" value="KUK98745.1"/>
    <property type="molecule type" value="Genomic_DNA"/>
</dbReference>
<evidence type="ECO:0000259" key="8">
    <source>
        <dbReference type="Pfam" id="PF03447"/>
    </source>
</evidence>
<feature type="binding site" evidence="6">
    <location>
        <position position="175"/>
    </location>
    <ligand>
        <name>NAD(+)</name>
        <dbReference type="ChEBI" id="CHEBI:57540"/>
    </ligand>
</feature>
<evidence type="ECO:0000256" key="3">
    <source>
        <dbReference type="ARBA" id="ARBA00022857"/>
    </source>
</evidence>
<comment type="catalytic activity">
    <reaction evidence="6">
        <text>L-aspartate + NADP(+) + H2O = oxaloacetate + NH4(+) + NADPH + H(+)</text>
        <dbReference type="Rhea" id="RHEA:11784"/>
        <dbReference type="ChEBI" id="CHEBI:15377"/>
        <dbReference type="ChEBI" id="CHEBI:15378"/>
        <dbReference type="ChEBI" id="CHEBI:16452"/>
        <dbReference type="ChEBI" id="CHEBI:28938"/>
        <dbReference type="ChEBI" id="CHEBI:29991"/>
        <dbReference type="ChEBI" id="CHEBI:57783"/>
        <dbReference type="ChEBI" id="CHEBI:58349"/>
        <dbReference type="EC" id="1.4.1.21"/>
    </reaction>
</comment>
<dbReference type="GO" id="GO:0033735">
    <property type="term" value="F:aspartate dehydrogenase [NAD(P)+] activity"/>
    <property type="evidence" value="ECO:0007669"/>
    <property type="project" value="UniProtKB-EC"/>
</dbReference>
<feature type="domain" description="Aspartate dehydrogenase" evidence="7">
    <location>
        <begin position="154"/>
        <end position="237"/>
    </location>
</feature>
<comment type="catalytic activity">
    <reaction evidence="6">
        <text>L-aspartate + NAD(+) + H2O = oxaloacetate + NH4(+) + NADH + H(+)</text>
        <dbReference type="Rhea" id="RHEA:11788"/>
        <dbReference type="ChEBI" id="CHEBI:15377"/>
        <dbReference type="ChEBI" id="CHEBI:15378"/>
        <dbReference type="ChEBI" id="CHEBI:16452"/>
        <dbReference type="ChEBI" id="CHEBI:28938"/>
        <dbReference type="ChEBI" id="CHEBI:29991"/>
        <dbReference type="ChEBI" id="CHEBI:57540"/>
        <dbReference type="ChEBI" id="CHEBI:57945"/>
        <dbReference type="EC" id="1.4.1.21"/>
    </reaction>
</comment>
<gene>
    <name evidence="6" type="primary">nadX</name>
    <name evidence="9" type="ORF">XE10_1978</name>
</gene>
<dbReference type="InterPro" id="IPR022487">
    <property type="entry name" value="Asp_DH_arc"/>
</dbReference>
<dbReference type="GO" id="GO:0050661">
    <property type="term" value="F:NADP binding"/>
    <property type="evidence" value="ECO:0007669"/>
    <property type="project" value="UniProtKB-UniRule"/>
</dbReference>
<dbReference type="Proteomes" id="UP000054598">
    <property type="component" value="Unassembled WGS sequence"/>
</dbReference>
<dbReference type="PANTHER" id="PTHR31873:SF6">
    <property type="entry name" value="ASPARTATE DEHYDROGENASE DOMAIN-CONTAINING PROTEIN"/>
    <property type="match status" value="1"/>
</dbReference>
<organism evidence="9 10">
    <name type="scientific">Methanoculleus marisnigri</name>
    <dbReference type="NCBI Taxonomy" id="2198"/>
    <lineage>
        <taxon>Archaea</taxon>
        <taxon>Methanobacteriati</taxon>
        <taxon>Methanobacteriota</taxon>
        <taxon>Stenosarchaea group</taxon>
        <taxon>Methanomicrobia</taxon>
        <taxon>Methanomicrobiales</taxon>
        <taxon>Methanomicrobiaceae</taxon>
        <taxon>Methanoculleus</taxon>
    </lineage>
</organism>
<dbReference type="GO" id="GO:0016639">
    <property type="term" value="F:oxidoreductase activity, acting on the CH-NH2 group of donors, NAD or NADP as acceptor"/>
    <property type="evidence" value="ECO:0007669"/>
    <property type="project" value="UniProtKB-UniRule"/>
</dbReference>
<keyword evidence="2 6" id="KW-0662">Pyridine nucleotide biosynthesis</keyword>
<dbReference type="InterPro" id="IPR020626">
    <property type="entry name" value="Asp_DH_prok"/>
</dbReference>
<keyword evidence="5 6" id="KW-0520">NAD</keyword>
<proteinExistence type="inferred from homology"/>
<comment type="caution">
    <text evidence="9">The sequence shown here is derived from an EMBL/GenBank/DDBJ whole genome shotgun (WGS) entry which is preliminary data.</text>
</comment>
<dbReference type="Gene3D" id="3.40.50.720">
    <property type="entry name" value="NAD(P)-binding Rossmann-like Domain"/>
    <property type="match status" value="1"/>
</dbReference>
<accession>A0A101IPQ6</accession>
<evidence type="ECO:0000256" key="5">
    <source>
        <dbReference type="ARBA" id="ARBA00023027"/>
    </source>
</evidence>
<comment type="function">
    <text evidence="6">Specifically catalyzes the NAD or NADP-dependent dehydrogenation of L-aspartate to iminoaspartate.</text>
</comment>